<reference evidence="7 8" key="1">
    <citation type="submission" date="2021-04" db="EMBL/GenBank/DDBJ databases">
        <authorList>
            <person name="Pira H."/>
            <person name="Risdian C."/>
            <person name="Wink J."/>
        </authorList>
    </citation>
    <scope>NUCLEOTIDE SEQUENCE [LARGE SCALE GENOMIC DNA]</scope>
    <source>
        <strain evidence="7 8">WH53</strain>
    </source>
</reference>
<comment type="similarity">
    <text evidence="2 5">Belongs to the thiolase-like superfamily. Beta-ketoacyl-ACP synthases family.</text>
</comment>
<keyword evidence="3 5" id="KW-0808">Transferase</keyword>
<organism evidence="7 8">
    <name type="scientific">Zooshikella harenae</name>
    <dbReference type="NCBI Taxonomy" id="2827238"/>
    <lineage>
        <taxon>Bacteria</taxon>
        <taxon>Pseudomonadati</taxon>
        <taxon>Pseudomonadota</taxon>
        <taxon>Gammaproteobacteria</taxon>
        <taxon>Oceanospirillales</taxon>
        <taxon>Zooshikellaceae</taxon>
        <taxon>Zooshikella</taxon>
    </lineage>
</organism>
<evidence type="ECO:0000313" key="8">
    <source>
        <dbReference type="Proteomes" id="UP000690515"/>
    </source>
</evidence>
<dbReference type="Pfam" id="PF00109">
    <property type="entry name" value="ketoacyl-synt"/>
    <property type="match status" value="1"/>
</dbReference>
<evidence type="ECO:0000256" key="5">
    <source>
        <dbReference type="RuleBase" id="RU003694"/>
    </source>
</evidence>
<comment type="pathway">
    <text evidence="1">Lipid metabolism.</text>
</comment>
<dbReference type="PROSITE" id="PS52004">
    <property type="entry name" value="KS3_2"/>
    <property type="match status" value="1"/>
</dbReference>
<dbReference type="InterPro" id="IPR014031">
    <property type="entry name" value="Ketoacyl_synth_C"/>
</dbReference>
<evidence type="ECO:0000259" key="6">
    <source>
        <dbReference type="PROSITE" id="PS52004"/>
    </source>
</evidence>
<evidence type="ECO:0000256" key="2">
    <source>
        <dbReference type="ARBA" id="ARBA00008467"/>
    </source>
</evidence>
<dbReference type="Proteomes" id="UP000690515">
    <property type="component" value="Unassembled WGS sequence"/>
</dbReference>
<accession>A0ABS5ZHA0</accession>
<sequence length="389" mass="41342">MNNDVVVTGLGILVPGCDDKQALWVKALTPQACGQFNEDLQGHVAVIDEQQLFSGLSKRQIRKIDSFSHFGLVAAERALQDAGLNPETVDRQRIGVLVGNCFGGWAFTERELRNLHKPQGSSRDVSPFQATAWFPAAVQGQISLQYGLKGFSKTLMADRASSLMSVGMAANLIAQGKLDCAIAGGCEAINTDFILAALQGVPEGITPTGHYAPFDKQANGMVPGEGAVFLLLESVEHAQARGKEPYAQIKRWSMRNDPTCSGKGLEQTMLAAAGGCPVDLLIADGAAQALQDQQEAEVIQWVLSQHTRVSTPKASIGQLFGAAGALDIALAALMLEKQVVLPTPQCSAEPIFTNQQLIQQAEEKALSRILINSRGLGGTAATLALSAFH</sequence>
<dbReference type="PANTHER" id="PTHR11712">
    <property type="entry name" value="POLYKETIDE SYNTHASE-RELATED"/>
    <property type="match status" value="1"/>
</dbReference>
<dbReference type="SMART" id="SM00825">
    <property type="entry name" value="PKS_KS"/>
    <property type="match status" value="1"/>
</dbReference>
<protein>
    <recommendedName>
        <fullName evidence="6">Ketosynthase family 3 (KS3) domain-containing protein</fullName>
    </recommendedName>
</protein>
<dbReference type="EMBL" id="JAGSOY010000079">
    <property type="protein sequence ID" value="MBU2713434.1"/>
    <property type="molecule type" value="Genomic_DNA"/>
</dbReference>
<evidence type="ECO:0000256" key="3">
    <source>
        <dbReference type="ARBA" id="ARBA00022679"/>
    </source>
</evidence>
<evidence type="ECO:0000256" key="4">
    <source>
        <dbReference type="ARBA" id="ARBA00023315"/>
    </source>
</evidence>
<proteinExistence type="inferred from homology"/>
<feature type="domain" description="Ketosynthase family 3 (KS3)" evidence="6">
    <location>
        <begin position="1"/>
        <end position="387"/>
    </location>
</feature>
<dbReference type="InterPro" id="IPR020841">
    <property type="entry name" value="PKS_Beta-ketoAc_synthase_dom"/>
</dbReference>
<dbReference type="Pfam" id="PF02801">
    <property type="entry name" value="Ketoacyl-synt_C"/>
    <property type="match status" value="1"/>
</dbReference>
<evidence type="ECO:0000313" key="7">
    <source>
        <dbReference type="EMBL" id="MBU2713434.1"/>
    </source>
</evidence>
<dbReference type="SUPFAM" id="SSF53901">
    <property type="entry name" value="Thiolase-like"/>
    <property type="match status" value="2"/>
</dbReference>
<dbReference type="InterPro" id="IPR016039">
    <property type="entry name" value="Thiolase-like"/>
</dbReference>
<keyword evidence="4" id="KW-0012">Acyltransferase</keyword>
<dbReference type="InterPro" id="IPR014030">
    <property type="entry name" value="Ketoacyl_synth_N"/>
</dbReference>
<dbReference type="RefSeq" id="WP_215821720.1">
    <property type="nucleotide sequence ID" value="NZ_JAGSOY010000079.1"/>
</dbReference>
<dbReference type="InterPro" id="IPR000794">
    <property type="entry name" value="Beta-ketoacyl_synthase"/>
</dbReference>
<evidence type="ECO:0000256" key="1">
    <source>
        <dbReference type="ARBA" id="ARBA00005189"/>
    </source>
</evidence>
<dbReference type="PANTHER" id="PTHR11712:SF322">
    <property type="entry name" value="POLYKETIDE BETA-KETOACYL SYNTHASE 2-RELATED"/>
    <property type="match status" value="1"/>
</dbReference>
<keyword evidence="8" id="KW-1185">Reference proteome</keyword>
<name>A0ABS5ZHA0_9GAMM</name>
<comment type="caution">
    <text evidence="7">The sequence shown here is derived from an EMBL/GenBank/DDBJ whole genome shotgun (WGS) entry which is preliminary data.</text>
</comment>
<dbReference type="Gene3D" id="3.40.47.10">
    <property type="match status" value="2"/>
</dbReference>
<gene>
    <name evidence="7" type="ORF">KCG35_20455</name>
</gene>